<comment type="subcellular location">
    <subcellularLocation>
        <location evidence="6">Cytoplasm</location>
    </subcellularLocation>
</comment>
<evidence type="ECO:0000256" key="3">
    <source>
        <dbReference type="ARBA" id="ARBA00022603"/>
    </source>
</evidence>
<reference evidence="7 8" key="1">
    <citation type="journal article" date="2016" name="Int. J. Syst. Evol. Microbiol.">
        <title>Descriptions of Anaerotaenia torta gen. nov., sp. nov. and Anaerocolumna cellulosilytica gen. nov., sp. nov. isolated from a methanogenic reactor of cattle waste.</title>
        <authorList>
            <person name="Uek A."/>
            <person name="Ohtaki Y."/>
            <person name="Kaku N."/>
            <person name="Ueki K."/>
        </authorList>
    </citation>
    <scope>NUCLEOTIDE SEQUENCE [LARGE SCALE GENOMIC DNA]</scope>
    <source>
        <strain evidence="7 8">SN021</strain>
    </source>
</reference>
<dbReference type="PIRSF" id="PIRSF003078">
    <property type="entry name" value="GidB"/>
    <property type="match status" value="1"/>
</dbReference>
<dbReference type="PANTHER" id="PTHR31760">
    <property type="entry name" value="S-ADENOSYL-L-METHIONINE-DEPENDENT METHYLTRANSFERASES SUPERFAMILY PROTEIN"/>
    <property type="match status" value="1"/>
</dbReference>
<dbReference type="GO" id="GO:0005829">
    <property type="term" value="C:cytosol"/>
    <property type="evidence" value="ECO:0007669"/>
    <property type="project" value="TreeGrafter"/>
</dbReference>
<dbReference type="PANTHER" id="PTHR31760:SF0">
    <property type="entry name" value="S-ADENOSYL-L-METHIONINE-DEPENDENT METHYLTRANSFERASES SUPERFAMILY PROTEIN"/>
    <property type="match status" value="1"/>
</dbReference>
<protein>
    <recommendedName>
        <fullName evidence="6">Ribosomal RNA small subunit methyltransferase G</fullName>
        <ecNumber evidence="6">2.1.1.-</ecNumber>
    </recommendedName>
    <alternativeName>
        <fullName evidence="6">16S rRNA 7-methylguanosine methyltransferase</fullName>
        <shortName evidence="6">16S rRNA m7G methyltransferase</shortName>
    </alternativeName>
</protein>
<name>A0A6S6RCJ1_9FIRM</name>
<feature type="binding site" evidence="6">
    <location>
        <position position="78"/>
    </location>
    <ligand>
        <name>S-adenosyl-L-methionine</name>
        <dbReference type="ChEBI" id="CHEBI:59789"/>
    </ligand>
</feature>
<dbReference type="RefSeq" id="WP_184092842.1">
    <property type="nucleotide sequence ID" value="NZ_AP023367.1"/>
</dbReference>
<dbReference type="KEGG" id="acel:acsn021_45210"/>
<evidence type="ECO:0000256" key="6">
    <source>
        <dbReference type="HAMAP-Rule" id="MF_00074"/>
    </source>
</evidence>
<gene>
    <name evidence="6 7" type="primary">rsmG</name>
    <name evidence="7" type="ORF">acsn021_45210</name>
</gene>
<dbReference type="InterPro" id="IPR029063">
    <property type="entry name" value="SAM-dependent_MTases_sf"/>
</dbReference>
<keyword evidence="3 6" id="KW-0489">Methyltransferase</keyword>
<keyword evidence="1 6" id="KW-0963">Cytoplasm</keyword>
<dbReference type="Proteomes" id="UP000515561">
    <property type="component" value="Chromosome"/>
</dbReference>
<comment type="similarity">
    <text evidence="6">Belongs to the methyltransferase superfamily. RNA methyltransferase RsmG family.</text>
</comment>
<evidence type="ECO:0000256" key="4">
    <source>
        <dbReference type="ARBA" id="ARBA00022679"/>
    </source>
</evidence>
<organism evidence="7 8">
    <name type="scientific">Anaerocolumna cellulosilytica</name>
    <dbReference type="NCBI Taxonomy" id="433286"/>
    <lineage>
        <taxon>Bacteria</taxon>
        <taxon>Bacillati</taxon>
        <taxon>Bacillota</taxon>
        <taxon>Clostridia</taxon>
        <taxon>Lachnospirales</taxon>
        <taxon>Lachnospiraceae</taxon>
        <taxon>Anaerocolumna</taxon>
    </lineage>
</organism>
<dbReference type="GO" id="GO:0070043">
    <property type="term" value="F:rRNA (guanine-N7-)-methyltransferase activity"/>
    <property type="evidence" value="ECO:0007669"/>
    <property type="project" value="UniProtKB-UniRule"/>
</dbReference>
<dbReference type="CDD" id="cd02440">
    <property type="entry name" value="AdoMet_MTases"/>
    <property type="match status" value="1"/>
</dbReference>
<dbReference type="SUPFAM" id="SSF53335">
    <property type="entry name" value="S-adenosyl-L-methionine-dependent methyltransferases"/>
    <property type="match status" value="1"/>
</dbReference>
<dbReference type="Pfam" id="PF02527">
    <property type="entry name" value="GidB"/>
    <property type="match status" value="1"/>
</dbReference>
<comment type="caution">
    <text evidence="6">Lacks conserved residue(s) required for the propagation of feature annotation.</text>
</comment>
<dbReference type="Gene3D" id="3.40.50.150">
    <property type="entry name" value="Vaccinia Virus protein VP39"/>
    <property type="match status" value="1"/>
</dbReference>
<feature type="binding site" evidence="6">
    <location>
        <position position="83"/>
    </location>
    <ligand>
        <name>S-adenosyl-L-methionine</name>
        <dbReference type="ChEBI" id="CHEBI:59789"/>
    </ligand>
</feature>
<keyword evidence="8" id="KW-1185">Reference proteome</keyword>
<evidence type="ECO:0000256" key="1">
    <source>
        <dbReference type="ARBA" id="ARBA00022490"/>
    </source>
</evidence>
<dbReference type="FunFam" id="3.40.50.150:FF:000041">
    <property type="entry name" value="Ribosomal RNA small subunit methyltransferase G"/>
    <property type="match status" value="1"/>
</dbReference>
<keyword evidence="4 6" id="KW-0808">Transferase</keyword>
<dbReference type="HAMAP" id="MF_00074">
    <property type="entry name" value="16SrRNA_methyltr_G"/>
    <property type="match status" value="1"/>
</dbReference>
<feature type="binding site" evidence="6">
    <location>
        <position position="148"/>
    </location>
    <ligand>
        <name>S-adenosyl-L-methionine</name>
        <dbReference type="ChEBI" id="CHEBI:59789"/>
    </ligand>
</feature>
<proteinExistence type="inferred from homology"/>
<dbReference type="EMBL" id="AP023367">
    <property type="protein sequence ID" value="BCJ96952.1"/>
    <property type="molecule type" value="Genomic_DNA"/>
</dbReference>
<dbReference type="AlphaFoldDB" id="A0A6S6RCJ1"/>
<dbReference type="EC" id="2.1.1.-" evidence="6"/>
<dbReference type="NCBIfam" id="TIGR00138">
    <property type="entry name" value="rsmG_gidB"/>
    <property type="match status" value="1"/>
</dbReference>
<evidence type="ECO:0000256" key="5">
    <source>
        <dbReference type="ARBA" id="ARBA00022691"/>
    </source>
</evidence>
<evidence type="ECO:0000256" key="2">
    <source>
        <dbReference type="ARBA" id="ARBA00022552"/>
    </source>
</evidence>
<accession>A0A6S6RCJ1</accession>
<keyword evidence="2 6" id="KW-0698">rRNA processing</keyword>
<comment type="function">
    <text evidence="6">Specifically methylates the N7 position of a guanine in 16S rRNA.</text>
</comment>
<keyword evidence="5 6" id="KW-0949">S-adenosyl-L-methionine</keyword>
<evidence type="ECO:0000313" key="8">
    <source>
        <dbReference type="Proteomes" id="UP000515561"/>
    </source>
</evidence>
<sequence length="239" mass="26968">MENINLLSELAEKIGVSLSEQQIKQFNRYYDMLIEKNKVMNLTAITDYEEVIYKHFIDSLSLIKVYDISQQKSVLDMGTGAGFPGIPLKIAFPSLSVTLLDSLNKRVVFLSDVIADLDLVNIRAVHGRAEDFGKNPDYRENFDLCVSRAVAKLTTLAEYCIPYIKKEGYFIPYKSGNIEGEVEEAKKAIKVLGGNLEKVAVFQLPETDIERSFVVIKKNNITPKRYPRTAGKPVKEPIN</sequence>
<evidence type="ECO:0000313" key="7">
    <source>
        <dbReference type="EMBL" id="BCJ96952.1"/>
    </source>
</evidence>
<dbReference type="InterPro" id="IPR003682">
    <property type="entry name" value="rRNA_ssu_MeTfrase_G"/>
</dbReference>
<feature type="binding site" evidence="6">
    <location>
        <begin position="129"/>
        <end position="130"/>
    </location>
    <ligand>
        <name>S-adenosyl-L-methionine</name>
        <dbReference type="ChEBI" id="CHEBI:59789"/>
    </ligand>
</feature>